<dbReference type="Proteomes" id="UP001151760">
    <property type="component" value="Unassembled WGS sequence"/>
</dbReference>
<proteinExistence type="predicted"/>
<dbReference type="InterPro" id="IPR043502">
    <property type="entry name" value="DNA/RNA_pol_sf"/>
</dbReference>
<gene>
    <name evidence="1" type="ORF">Tco_0800707</name>
</gene>
<comment type="caution">
    <text evidence="1">The sequence shown here is derived from an EMBL/GenBank/DDBJ whole genome shotgun (WGS) entry which is preliminary data.</text>
</comment>
<name>A0ABQ4ZTV9_9ASTR</name>
<dbReference type="PANTHER" id="PTHR33223">
    <property type="entry name" value="CCHC-TYPE DOMAIN-CONTAINING PROTEIN"/>
    <property type="match status" value="1"/>
</dbReference>
<evidence type="ECO:0000313" key="2">
    <source>
        <dbReference type="Proteomes" id="UP001151760"/>
    </source>
</evidence>
<dbReference type="EMBL" id="BQNB010011679">
    <property type="protein sequence ID" value="GJS93739.1"/>
    <property type="molecule type" value="Genomic_DNA"/>
</dbReference>
<evidence type="ECO:0008006" key="3">
    <source>
        <dbReference type="Google" id="ProtNLM"/>
    </source>
</evidence>
<reference evidence="1" key="1">
    <citation type="journal article" date="2022" name="Int. J. Mol. Sci.">
        <title>Draft Genome of Tanacetum Coccineum: Genomic Comparison of Closely Related Tanacetum-Family Plants.</title>
        <authorList>
            <person name="Yamashiro T."/>
            <person name="Shiraishi A."/>
            <person name="Nakayama K."/>
            <person name="Satake H."/>
        </authorList>
    </citation>
    <scope>NUCLEOTIDE SEQUENCE</scope>
</reference>
<reference evidence="1" key="2">
    <citation type="submission" date="2022-01" db="EMBL/GenBank/DDBJ databases">
        <authorList>
            <person name="Yamashiro T."/>
            <person name="Shiraishi A."/>
            <person name="Satake H."/>
            <person name="Nakayama K."/>
        </authorList>
    </citation>
    <scope>NUCLEOTIDE SEQUENCE</scope>
</reference>
<evidence type="ECO:0000313" key="1">
    <source>
        <dbReference type="EMBL" id="GJS93739.1"/>
    </source>
</evidence>
<keyword evidence="2" id="KW-1185">Reference proteome</keyword>
<organism evidence="1 2">
    <name type="scientific">Tanacetum coccineum</name>
    <dbReference type="NCBI Taxonomy" id="301880"/>
    <lineage>
        <taxon>Eukaryota</taxon>
        <taxon>Viridiplantae</taxon>
        <taxon>Streptophyta</taxon>
        <taxon>Embryophyta</taxon>
        <taxon>Tracheophyta</taxon>
        <taxon>Spermatophyta</taxon>
        <taxon>Magnoliopsida</taxon>
        <taxon>eudicotyledons</taxon>
        <taxon>Gunneridae</taxon>
        <taxon>Pentapetalae</taxon>
        <taxon>asterids</taxon>
        <taxon>campanulids</taxon>
        <taxon>Asterales</taxon>
        <taxon>Asteraceae</taxon>
        <taxon>Asteroideae</taxon>
        <taxon>Anthemideae</taxon>
        <taxon>Anthemidinae</taxon>
        <taxon>Tanacetum</taxon>
    </lineage>
</organism>
<protein>
    <recommendedName>
        <fullName evidence="3">Reverse transcriptase domain-containing protein</fullName>
    </recommendedName>
</protein>
<sequence>MPNNVKTYDGTGDPEDHLKIFQAAAQFDELPPESIYGYKGLKAAFLSYFMQQKKYVKDPVEIYNIKQRDGETIEDFMGHFKVETGRMKGAPECIKSREGRGSSRFTPLTRTPKEILAEEAGKFKPPPPMVTTVEKRSSNKFYDFHNDKGHSTDECMQLKKQIEEWVRETTLLTGFSEETIWPLGQLRLLVTIGDTEHCTNAWINFMIVRSPSPYNGIIRRPGIREIQAVPSTAHGMLKFPVTGGIVTIRSTILIPVECAIVSVAIVSAKEIPKQADARQKNFKVALHPDFPDQEVAIGGTVSVKGRTELCSLLKKNLDIFAWQPSDMTGVPRSIAEHQLSIREGYLHVRQKKIGQASERAKAIQAKVQKLVEAGFIREVYYHDWLSNPVMVKKHDGSW</sequence>
<dbReference type="SUPFAM" id="SSF56672">
    <property type="entry name" value="DNA/RNA polymerases"/>
    <property type="match status" value="1"/>
</dbReference>
<dbReference type="PANTHER" id="PTHR33223:SF11">
    <property type="entry name" value="ELEMENT PROTEIN, PUTATIVE-RELATED"/>
    <property type="match status" value="1"/>
</dbReference>
<accession>A0ABQ4ZTV9</accession>
<dbReference type="Gene3D" id="3.10.10.10">
    <property type="entry name" value="HIV Type 1 Reverse Transcriptase, subunit A, domain 1"/>
    <property type="match status" value="1"/>
</dbReference>